<dbReference type="Gene3D" id="3.30.70.270">
    <property type="match status" value="1"/>
</dbReference>
<keyword evidence="9" id="KW-1185">Reference proteome</keyword>
<reference evidence="8 9" key="1">
    <citation type="journal article" date="2018" name="ISME J.">
        <title>Endosymbiont genomes yield clues of tubeworm success.</title>
        <authorList>
            <person name="Li Y."/>
            <person name="Liles M.R."/>
            <person name="Halanych K.M."/>
        </authorList>
    </citation>
    <scope>NUCLEOTIDE SEQUENCE [LARGE SCALE GENOMIC DNA]</scope>
    <source>
        <strain evidence="8">A1462</strain>
    </source>
</reference>
<comment type="caution">
    <text evidence="8">The sequence shown here is derived from an EMBL/GenBank/DDBJ whole genome shotgun (WGS) entry which is preliminary data.</text>
</comment>
<comment type="catalytic activity">
    <reaction evidence="4">
        <text>3',3'-c-di-GMP + H2O = 5'-phosphoguanylyl(3'-&gt;5')guanosine + H(+)</text>
        <dbReference type="Rhea" id="RHEA:24902"/>
        <dbReference type="ChEBI" id="CHEBI:15377"/>
        <dbReference type="ChEBI" id="CHEBI:15378"/>
        <dbReference type="ChEBI" id="CHEBI:58754"/>
        <dbReference type="ChEBI" id="CHEBI:58805"/>
        <dbReference type="EC" id="3.1.4.52"/>
    </reaction>
    <physiologicalReaction direction="left-to-right" evidence="4">
        <dbReference type="Rhea" id="RHEA:24903"/>
    </physiologicalReaction>
</comment>
<dbReference type="PROSITE" id="PS50883">
    <property type="entry name" value="EAL"/>
    <property type="match status" value="1"/>
</dbReference>
<feature type="transmembrane region" description="Helical" evidence="5">
    <location>
        <begin position="119"/>
        <end position="137"/>
    </location>
</feature>
<dbReference type="PANTHER" id="PTHR44757">
    <property type="entry name" value="DIGUANYLATE CYCLASE DGCP"/>
    <property type="match status" value="1"/>
</dbReference>
<evidence type="ECO:0000256" key="2">
    <source>
        <dbReference type="ARBA" id="ARBA00012282"/>
    </source>
</evidence>
<dbReference type="SUPFAM" id="SSF55073">
    <property type="entry name" value="Nucleotide cyclase"/>
    <property type="match status" value="1"/>
</dbReference>
<dbReference type="InterPro" id="IPR029787">
    <property type="entry name" value="Nucleotide_cyclase"/>
</dbReference>
<evidence type="ECO:0000313" key="8">
    <source>
        <dbReference type="EMBL" id="RDH81944.1"/>
    </source>
</evidence>
<dbReference type="InterPro" id="IPR035919">
    <property type="entry name" value="EAL_sf"/>
</dbReference>
<evidence type="ECO:0000313" key="9">
    <source>
        <dbReference type="Proteomes" id="UP000254771"/>
    </source>
</evidence>
<sequence length="645" mass="72879">MIQNTGELAKDASAEQNIKAEQTRLIYRSMPFSLLAILINSSILSLVLWQVIEHSTIIGWLVAVYLTTLYRFLTYRNFLSTKPAQDGIEFWRRLAILGAALSGALWGAASLLLFPLEHVAYQALLVFVIAGMSAGAVTTLSSIFAASATFLLLTLLPFVWRFLFLESDVGYAMSAMGILFTLIVVISSKRLNQSIQESLKVRYERQLAEETIIYQAHYDELTQLPNRRLFIDRLNQEITRAQRHQHFGAILFLDLDHFKNINDSLGHRVGDILLQEVAQRLRRRIRNEDTVARLGGDEFVILLTEIGDSREITSSWAQNFAAKIQLLFTEPFMVQEHELHLSASIGVTLFPINGAVPEDLLQQADVAMYRAKAEGRDQSRFFLPSMQEAVHQRLEIEKGLRRALVAGELELYYQLQVDITGACIGAEALLRWNHPERGLIAPNEFISVAEETGLIYKIGDWVLATACRDMAQIGFNRPITLSVNVSPKQFREANFVERVQNIINGCRINPSQLRFEITENVLIENLDQTVERMQQLKKCGISFSIDDFGTGHSSLAYLKQLPVEMLKIDRSFVRDISTEPNDAIIVETILDMARHMGLKVVAEGVETPEAFAFLKEKGCEYFQGYLFSRPVPLQDLLTKMESTAA</sequence>
<dbReference type="PANTHER" id="PTHR44757:SF2">
    <property type="entry name" value="BIOFILM ARCHITECTURE MAINTENANCE PROTEIN MBAA"/>
    <property type="match status" value="1"/>
</dbReference>
<dbReference type="NCBIfam" id="TIGR00254">
    <property type="entry name" value="GGDEF"/>
    <property type="match status" value="1"/>
</dbReference>
<keyword evidence="5" id="KW-0472">Membrane</keyword>
<dbReference type="PROSITE" id="PS50887">
    <property type="entry name" value="GGDEF"/>
    <property type="match status" value="1"/>
</dbReference>
<evidence type="ECO:0000259" key="7">
    <source>
        <dbReference type="PROSITE" id="PS50887"/>
    </source>
</evidence>
<feature type="transmembrane region" description="Helical" evidence="5">
    <location>
        <begin position="144"/>
        <end position="163"/>
    </location>
</feature>
<dbReference type="SMART" id="SM00052">
    <property type="entry name" value="EAL"/>
    <property type="match status" value="1"/>
</dbReference>
<name>A0A370DC40_9GAMM</name>
<dbReference type="FunFam" id="3.20.20.450:FF:000001">
    <property type="entry name" value="Cyclic di-GMP phosphodiesterase yahA"/>
    <property type="match status" value="1"/>
</dbReference>
<organism evidence="8 9">
    <name type="scientific">endosymbiont of Escarpia spicata</name>
    <dbReference type="NCBI Taxonomy" id="2200908"/>
    <lineage>
        <taxon>Bacteria</taxon>
        <taxon>Pseudomonadati</taxon>
        <taxon>Pseudomonadota</taxon>
        <taxon>Gammaproteobacteria</taxon>
        <taxon>sulfur-oxidizing symbionts</taxon>
    </lineage>
</organism>
<evidence type="ECO:0000256" key="3">
    <source>
        <dbReference type="ARBA" id="ARBA00022636"/>
    </source>
</evidence>
<dbReference type="AlphaFoldDB" id="A0A370DC40"/>
<dbReference type="FunFam" id="3.30.70.270:FF:000001">
    <property type="entry name" value="Diguanylate cyclase domain protein"/>
    <property type="match status" value="1"/>
</dbReference>
<evidence type="ECO:0000256" key="1">
    <source>
        <dbReference type="ARBA" id="ARBA00001946"/>
    </source>
</evidence>
<feature type="domain" description="EAL" evidence="6">
    <location>
        <begin position="393"/>
        <end position="644"/>
    </location>
</feature>
<evidence type="ECO:0000259" key="6">
    <source>
        <dbReference type="PROSITE" id="PS50883"/>
    </source>
</evidence>
<feature type="transmembrane region" description="Helical" evidence="5">
    <location>
        <begin position="57"/>
        <end position="73"/>
    </location>
</feature>
<dbReference type="InterPro" id="IPR052155">
    <property type="entry name" value="Biofilm_reg_signaling"/>
</dbReference>
<dbReference type="GO" id="GO:0071732">
    <property type="term" value="P:cellular response to nitric oxide"/>
    <property type="evidence" value="ECO:0007669"/>
    <property type="project" value="UniProtKB-ARBA"/>
</dbReference>
<dbReference type="InterPro" id="IPR001633">
    <property type="entry name" value="EAL_dom"/>
</dbReference>
<evidence type="ECO:0000256" key="5">
    <source>
        <dbReference type="SAM" id="Phobius"/>
    </source>
</evidence>
<dbReference type="EC" id="3.1.4.52" evidence="2"/>
<gene>
    <name evidence="8" type="ORF">DIZ78_15990</name>
</gene>
<dbReference type="SUPFAM" id="SSF141868">
    <property type="entry name" value="EAL domain-like"/>
    <property type="match status" value="1"/>
</dbReference>
<feature type="transmembrane region" description="Helical" evidence="5">
    <location>
        <begin position="169"/>
        <end position="186"/>
    </location>
</feature>
<dbReference type="Gene3D" id="3.20.20.450">
    <property type="entry name" value="EAL domain"/>
    <property type="match status" value="1"/>
</dbReference>
<dbReference type="SMART" id="SM00267">
    <property type="entry name" value="GGDEF"/>
    <property type="match status" value="1"/>
</dbReference>
<dbReference type="InterPro" id="IPR043128">
    <property type="entry name" value="Rev_trsase/Diguanyl_cyclase"/>
</dbReference>
<dbReference type="CDD" id="cd01949">
    <property type="entry name" value="GGDEF"/>
    <property type="match status" value="1"/>
</dbReference>
<dbReference type="Proteomes" id="UP000254771">
    <property type="component" value="Unassembled WGS sequence"/>
</dbReference>
<dbReference type="EMBL" id="QFXE01000021">
    <property type="protein sequence ID" value="RDH81944.1"/>
    <property type="molecule type" value="Genomic_DNA"/>
</dbReference>
<dbReference type="CDD" id="cd01948">
    <property type="entry name" value="EAL"/>
    <property type="match status" value="1"/>
</dbReference>
<feature type="transmembrane region" description="Helical" evidence="5">
    <location>
        <begin position="32"/>
        <end position="51"/>
    </location>
</feature>
<accession>A0A370DC40</accession>
<feature type="transmembrane region" description="Helical" evidence="5">
    <location>
        <begin position="94"/>
        <end position="113"/>
    </location>
</feature>
<keyword evidence="5" id="KW-0812">Transmembrane</keyword>
<dbReference type="GO" id="GO:0071111">
    <property type="term" value="F:cyclic-guanylate-specific phosphodiesterase activity"/>
    <property type="evidence" value="ECO:0007669"/>
    <property type="project" value="UniProtKB-EC"/>
</dbReference>
<evidence type="ECO:0000256" key="4">
    <source>
        <dbReference type="ARBA" id="ARBA00051114"/>
    </source>
</evidence>
<dbReference type="InterPro" id="IPR000160">
    <property type="entry name" value="GGDEF_dom"/>
</dbReference>
<feature type="domain" description="GGDEF" evidence="7">
    <location>
        <begin position="246"/>
        <end position="384"/>
    </location>
</feature>
<comment type="cofactor">
    <cofactor evidence="1">
        <name>Mg(2+)</name>
        <dbReference type="ChEBI" id="CHEBI:18420"/>
    </cofactor>
</comment>
<keyword evidence="3" id="KW-0973">c-di-GMP</keyword>
<proteinExistence type="predicted"/>
<keyword evidence="5" id="KW-1133">Transmembrane helix</keyword>
<protein>
    <recommendedName>
        <fullName evidence="2">cyclic-guanylate-specific phosphodiesterase</fullName>
        <ecNumber evidence="2">3.1.4.52</ecNumber>
    </recommendedName>
</protein>
<dbReference type="Pfam" id="PF00990">
    <property type="entry name" value="GGDEF"/>
    <property type="match status" value="1"/>
</dbReference>
<dbReference type="Pfam" id="PF00563">
    <property type="entry name" value="EAL"/>
    <property type="match status" value="1"/>
</dbReference>